<evidence type="ECO:0000313" key="2">
    <source>
        <dbReference type="Proteomes" id="UP000492821"/>
    </source>
</evidence>
<protein>
    <submittedName>
        <fullName evidence="3">Uncharacterized protein</fullName>
    </submittedName>
</protein>
<accession>A0A7E4UNP7</accession>
<dbReference type="AlphaFoldDB" id="A0A7E4UNP7"/>
<organism evidence="2 3">
    <name type="scientific">Panagrellus redivivus</name>
    <name type="common">Microworm</name>
    <dbReference type="NCBI Taxonomy" id="6233"/>
    <lineage>
        <taxon>Eukaryota</taxon>
        <taxon>Metazoa</taxon>
        <taxon>Ecdysozoa</taxon>
        <taxon>Nematoda</taxon>
        <taxon>Chromadorea</taxon>
        <taxon>Rhabditida</taxon>
        <taxon>Tylenchina</taxon>
        <taxon>Panagrolaimomorpha</taxon>
        <taxon>Panagrolaimoidea</taxon>
        <taxon>Panagrolaimidae</taxon>
        <taxon>Panagrellus</taxon>
    </lineage>
</organism>
<reference evidence="2" key="1">
    <citation type="journal article" date="2013" name="Genetics">
        <title>The draft genome and transcriptome of Panagrellus redivivus are shaped by the harsh demands of a free-living lifestyle.</title>
        <authorList>
            <person name="Srinivasan J."/>
            <person name="Dillman A.R."/>
            <person name="Macchietto M.G."/>
            <person name="Heikkinen L."/>
            <person name="Lakso M."/>
            <person name="Fracchia K.M."/>
            <person name="Antoshechkin I."/>
            <person name="Mortazavi A."/>
            <person name="Wong G."/>
            <person name="Sternberg P.W."/>
        </authorList>
    </citation>
    <scope>NUCLEOTIDE SEQUENCE [LARGE SCALE GENOMIC DNA]</scope>
    <source>
        <strain evidence="2">MT8872</strain>
    </source>
</reference>
<evidence type="ECO:0000313" key="3">
    <source>
        <dbReference type="WBParaSite" id="Pan_g10936.t1"/>
    </source>
</evidence>
<sequence length="217" mass="24972">MSNLPSKKGSDEANWRQPKRKHLTSIRNTEPPTKRITVRGSRSGFNQTAPSNVKLSTRPWYIRTPEDQKCALSAVPNEVSLGLLHIFIRHYPQMETLIPNLRQLRWKLPQEMRTALCGITRAPNMEAAEKPIEDLKSYIVSESETLCAIQRLIWTFLQTTVLTKTATKMVKEGSTQLLYKVDSTNRNLVLIVSDWVDPPLRFDRRNVHKIITAYLSF</sequence>
<evidence type="ECO:0000256" key="1">
    <source>
        <dbReference type="SAM" id="MobiDB-lite"/>
    </source>
</evidence>
<proteinExistence type="predicted"/>
<name>A0A7E4UNP7_PANRE</name>
<dbReference type="WBParaSite" id="Pan_g10936.t1">
    <property type="protein sequence ID" value="Pan_g10936.t1"/>
    <property type="gene ID" value="Pan_g10936"/>
</dbReference>
<keyword evidence="2" id="KW-1185">Reference proteome</keyword>
<feature type="region of interest" description="Disordered" evidence="1">
    <location>
        <begin position="1"/>
        <end position="31"/>
    </location>
</feature>
<reference evidence="3" key="2">
    <citation type="submission" date="2020-10" db="UniProtKB">
        <authorList>
            <consortium name="WormBaseParasite"/>
        </authorList>
    </citation>
    <scope>IDENTIFICATION</scope>
</reference>
<dbReference type="Proteomes" id="UP000492821">
    <property type="component" value="Unassembled WGS sequence"/>
</dbReference>